<proteinExistence type="predicted"/>
<dbReference type="Proteomes" id="UP001221142">
    <property type="component" value="Unassembled WGS sequence"/>
</dbReference>
<feature type="compositionally biased region" description="Basic and acidic residues" evidence="2">
    <location>
        <begin position="29"/>
        <end position="38"/>
    </location>
</feature>
<evidence type="ECO:0000256" key="2">
    <source>
        <dbReference type="SAM" id="MobiDB-lite"/>
    </source>
</evidence>
<name>A0AAD7FC96_9AGAR</name>
<comment type="caution">
    <text evidence="3">The sequence shown here is derived from an EMBL/GenBank/DDBJ whole genome shotgun (WGS) entry which is preliminary data.</text>
</comment>
<evidence type="ECO:0000313" key="3">
    <source>
        <dbReference type="EMBL" id="KAJ7610388.1"/>
    </source>
</evidence>
<accession>A0AAD7FC96</accession>
<gene>
    <name evidence="3" type="ORF">FB45DRAFT_1037962</name>
    <name evidence="4" type="ORF">FB45DRAFT_869496</name>
</gene>
<dbReference type="EMBL" id="JARKIF010000035">
    <property type="protein sequence ID" value="KAJ7610388.1"/>
    <property type="molecule type" value="Genomic_DNA"/>
</dbReference>
<keyword evidence="1" id="KW-0175">Coiled coil</keyword>
<feature type="compositionally biased region" description="Low complexity" evidence="2">
    <location>
        <begin position="9"/>
        <end position="20"/>
    </location>
</feature>
<evidence type="ECO:0000313" key="4">
    <source>
        <dbReference type="EMBL" id="KAJ7624585.1"/>
    </source>
</evidence>
<evidence type="ECO:0000313" key="5">
    <source>
        <dbReference type="Proteomes" id="UP001221142"/>
    </source>
</evidence>
<keyword evidence="5" id="KW-1185">Reference proteome</keyword>
<dbReference type="AlphaFoldDB" id="A0AAD7FC96"/>
<organism evidence="3 5">
    <name type="scientific">Roridomyces roridus</name>
    <dbReference type="NCBI Taxonomy" id="1738132"/>
    <lineage>
        <taxon>Eukaryota</taxon>
        <taxon>Fungi</taxon>
        <taxon>Dikarya</taxon>
        <taxon>Basidiomycota</taxon>
        <taxon>Agaricomycotina</taxon>
        <taxon>Agaricomycetes</taxon>
        <taxon>Agaricomycetidae</taxon>
        <taxon>Agaricales</taxon>
        <taxon>Marasmiineae</taxon>
        <taxon>Mycenaceae</taxon>
        <taxon>Roridomyces</taxon>
    </lineage>
</organism>
<reference evidence="3" key="1">
    <citation type="submission" date="2023-03" db="EMBL/GenBank/DDBJ databases">
        <title>Massive genome expansion in bonnet fungi (Mycena s.s.) driven by repeated elements and novel gene families across ecological guilds.</title>
        <authorList>
            <consortium name="Lawrence Berkeley National Laboratory"/>
            <person name="Harder C.B."/>
            <person name="Miyauchi S."/>
            <person name="Viragh M."/>
            <person name="Kuo A."/>
            <person name="Thoen E."/>
            <person name="Andreopoulos B."/>
            <person name="Lu D."/>
            <person name="Skrede I."/>
            <person name="Drula E."/>
            <person name="Henrissat B."/>
            <person name="Morin E."/>
            <person name="Kohler A."/>
            <person name="Barry K."/>
            <person name="LaButti K."/>
            <person name="Morin E."/>
            <person name="Salamov A."/>
            <person name="Lipzen A."/>
            <person name="Mereny Z."/>
            <person name="Hegedus B."/>
            <person name="Baldrian P."/>
            <person name="Stursova M."/>
            <person name="Weitz H."/>
            <person name="Taylor A."/>
            <person name="Grigoriev I.V."/>
            <person name="Nagy L.G."/>
            <person name="Martin F."/>
            <person name="Kauserud H."/>
        </authorList>
    </citation>
    <scope>NUCLEOTIDE SEQUENCE</scope>
    <source>
        <strain evidence="3">9284</strain>
    </source>
</reference>
<protein>
    <submittedName>
        <fullName evidence="3">Uncharacterized protein</fullName>
    </submittedName>
</protein>
<sequence length="618" mass="70685">MSNIDKTMDTPPVDTPVDTPYQAPQRRRVTTDDTEGSRAKRTVIGGPGRNAFDEVRENEKFYKEQHRDARAKNRAAAQDNENLRVLLTQAEIVIKDRQEEVHRLQVQIAECQAQMERMDYDETGLHAQIQHDQERLSNLLQQVNNAQRQAAEASAQAYQVQQAMQARDIELHQLRAQVHKQDDEVNHLRLQIQAAARAKAKATPIRRRGRVTNELFGKDPSAQLLPTLALNPAPLPAESPAEPAVVPVNPLVERFAAKMEMDVVGLTELMGVLKLALQDDNVQVAVNTKARPRKSSAKADMKKACAPETKELVLHTHSLLRRVTFEKFKVELGSDFIFHSPATERQVEDFAEAENATLSHWQWDFNTGYLDSAWNAVQMERLINAAIKEDEKGMQYIRKGEIHREFLEFVLSEQLERYRGDWKLFQPRWLPDKDRAETKAEAVARGKVMVFMRRMNSKSINAQRRKFLVRRNTTEAVIAMKETEGASDLATWNRILELLDHLQSDGMSEEEEIPKTISGQKVKAFQILLCVWREPDIAKIMRLVDMQKQRFEDIHNGTKSAVRERSKDTGNRAAPKGLPRCLYDSNWFNSLSPKQVKELKVSKEVFALFVAATERMAM</sequence>
<feature type="coiled-coil region" evidence="1">
    <location>
        <begin position="87"/>
        <end position="191"/>
    </location>
</feature>
<dbReference type="EMBL" id="JARKIF010000013">
    <property type="protein sequence ID" value="KAJ7624585.1"/>
    <property type="molecule type" value="Genomic_DNA"/>
</dbReference>
<feature type="region of interest" description="Disordered" evidence="2">
    <location>
        <begin position="1"/>
        <end position="48"/>
    </location>
</feature>
<evidence type="ECO:0000256" key="1">
    <source>
        <dbReference type="SAM" id="Coils"/>
    </source>
</evidence>